<feature type="domain" description="Glycosyltransferase subfamily 4-like N-terminal" evidence="3">
    <location>
        <begin position="39"/>
        <end position="202"/>
    </location>
</feature>
<evidence type="ECO:0000313" key="4">
    <source>
        <dbReference type="EMBL" id="BAV65636.1"/>
    </source>
</evidence>
<proteinExistence type="predicted"/>
<evidence type="ECO:0000256" key="2">
    <source>
        <dbReference type="ARBA" id="ARBA00022679"/>
    </source>
</evidence>
<evidence type="ECO:0000313" key="5">
    <source>
        <dbReference type="Proteomes" id="UP000218272"/>
    </source>
</evidence>
<dbReference type="PANTHER" id="PTHR12526:SF510">
    <property type="entry name" value="D-INOSITOL 3-PHOSPHATE GLYCOSYLTRANSFERASE"/>
    <property type="match status" value="1"/>
</dbReference>
<keyword evidence="5" id="KW-1185">Reference proteome</keyword>
<reference evidence="4 5" key="1">
    <citation type="submission" date="2016-10" db="EMBL/GenBank/DDBJ databases">
        <title>Complete Genome Sequence of the Nonylphenol-Degrading Bacterium Sphingobium cloacae JCM 10874T.</title>
        <authorList>
            <person name="Ootsuka M."/>
            <person name="Nishizawa T."/>
            <person name="Ohta H."/>
        </authorList>
    </citation>
    <scope>NUCLEOTIDE SEQUENCE [LARGE SCALE GENOMIC DNA]</scope>
    <source>
        <strain evidence="4 5">JCM 10874</strain>
    </source>
</reference>
<dbReference type="Pfam" id="PF13692">
    <property type="entry name" value="Glyco_trans_1_4"/>
    <property type="match status" value="1"/>
</dbReference>
<organism evidence="4 5">
    <name type="scientific">Sphingobium cloacae</name>
    <dbReference type="NCBI Taxonomy" id="120107"/>
    <lineage>
        <taxon>Bacteria</taxon>
        <taxon>Pseudomonadati</taxon>
        <taxon>Pseudomonadota</taxon>
        <taxon>Alphaproteobacteria</taxon>
        <taxon>Sphingomonadales</taxon>
        <taxon>Sphingomonadaceae</taxon>
        <taxon>Sphingobium</taxon>
    </lineage>
</organism>
<dbReference type="Proteomes" id="UP000218272">
    <property type="component" value="Chromosome SCLO_1"/>
</dbReference>
<name>A0A1E1F543_9SPHN</name>
<accession>A0A1E1F543</accession>
<evidence type="ECO:0000259" key="3">
    <source>
        <dbReference type="Pfam" id="PF13439"/>
    </source>
</evidence>
<sequence length="415" mass="44372">MLQLSSASDALSQPSVPARGAARCATPVRICFPFGGGAVGGSHISATQLIRRLDRSRFSPLIVLHHGEGQFGTFLRAEGLEHVVLPDAGFFGNSCGVPPPKGVAGAVADQWRLARFLREQQVGIVHTNEGAMHVSWALPARLAGARLLWHHRGSSDARGVRFLAPFAAHRIVGVSDYALSEVRRSKSAARKTAVVYSPFDVDAQPIDRDQAHRALTSELGVGPDTRLIGFFGHMLERKRPLFFVDVLSCMARMRPDLRFMGLIFGSPLVPGMDVQVLHKARTLGVAPRLRLMGFRYPGAPLMAGCDIHAVPAVHEPFGRSLIEAMLLGTPVVAAASGGNIEAIDHGVTGLLSHADDPAEMASAIIGLLDSPDRLAAIAAAAWADATRRYSADRHVEQISAIYQSLLPGGMSGPPW</sequence>
<dbReference type="InterPro" id="IPR028098">
    <property type="entry name" value="Glyco_trans_4-like_N"/>
</dbReference>
<dbReference type="OrthoDB" id="7847955at2"/>
<dbReference type="GO" id="GO:0016757">
    <property type="term" value="F:glycosyltransferase activity"/>
    <property type="evidence" value="ECO:0007669"/>
    <property type="project" value="UniProtKB-KW"/>
</dbReference>
<dbReference type="Gene3D" id="3.40.50.2000">
    <property type="entry name" value="Glycogen Phosphorylase B"/>
    <property type="match status" value="2"/>
</dbReference>
<dbReference type="KEGG" id="sclo:SCLO_1025960"/>
<protein>
    <submittedName>
        <fullName evidence="4">Lipopolysaccharide core biosynthesis mannosyltransferase LpcC</fullName>
    </submittedName>
</protein>
<keyword evidence="1 4" id="KW-0328">Glycosyltransferase</keyword>
<dbReference type="RefSeq" id="WP_066515270.1">
    <property type="nucleotide sequence ID" value="NZ_AP017655.1"/>
</dbReference>
<dbReference type="EMBL" id="AP017655">
    <property type="protein sequence ID" value="BAV65636.1"/>
    <property type="molecule type" value="Genomic_DNA"/>
</dbReference>
<dbReference type="CDD" id="cd03801">
    <property type="entry name" value="GT4_PimA-like"/>
    <property type="match status" value="1"/>
</dbReference>
<gene>
    <name evidence="4" type="ORF">SCLO_1025960</name>
</gene>
<dbReference type="SUPFAM" id="SSF53756">
    <property type="entry name" value="UDP-Glycosyltransferase/glycogen phosphorylase"/>
    <property type="match status" value="1"/>
</dbReference>
<keyword evidence="2 4" id="KW-0808">Transferase</keyword>
<evidence type="ECO:0000256" key="1">
    <source>
        <dbReference type="ARBA" id="ARBA00022676"/>
    </source>
</evidence>
<dbReference type="AlphaFoldDB" id="A0A1E1F543"/>
<dbReference type="Pfam" id="PF13439">
    <property type="entry name" value="Glyco_transf_4"/>
    <property type="match status" value="1"/>
</dbReference>
<dbReference type="PANTHER" id="PTHR12526">
    <property type="entry name" value="GLYCOSYLTRANSFERASE"/>
    <property type="match status" value="1"/>
</dbReference>